<feature type="transmembrane region" description="Helical" evidence="3">
    <location>
        <begin position="157"/>
        <end position="174"/>
    </location>
</feature>
<evidence type="ECO:0000256" key="2">
    <source>
        <dbReference type="ARBA" id="ARBA00022803"/>
    </source>
</evidence>
<reference evidence="4 5" key="1">
    <citation type="submission" date="2024-02" db="EMBL/GenBank/DDBJ databases">
        <title>A novel Wenzhouxiangellaceae bacterium, isolated from coastal sediments.</title>
        <authorList>
            <person name="Du Z.-J."/>
            <person name="Ye Y.-Q."/>
            <person name="Zhang X.-Y."/>
        </authorList>
    </citation>
    <scope>NUCLEOTIDE SEQUENCE [LARGE SCALE GENOMIC DNA]</scope>
    <source>
        <strain evidence="4 5">CH-27</strain>
    </source>
</reference>
<dbReference type="SUPFAM" id="SSF48452">
    <property type="entry name" value="TPR-like"/>
    <property type="match status" value="1"/>
</dbReference>
<organism evidence="4 5">
    <name type="scientific">Elongatibacter sediminis</name>
    <dbReference type="NCBI Taxonomy" id="3119006"/>
    <lineage>
        <taxon>Bacteria</taxon>
        <taxon>Pseudomonadati</taxon>
        <taxon>Pseudomonadota</taxon>
        <taxon>Gammaproteobacteria</taxon>
        <taxon>Chromatiales</taxon>
        <taxon>Wenzhouxiangellaceae</taxon>
        <taxon>Elongatibacter</taxon>
    </lineage>
</organism>
<dbReference type="AlphaFoldDB" id="A0AAW9RF79"/>
<feature type="transmembrane region" description="Helical" evidence="3">
    <location>
        <begin position="12"/>
        <end position="31"/>
    </location>
</feature>
<feature type="transmembrane region" description="Helical" evidence="3">
    <location>
        <begin position="418"/>
        <end position="438"/>
    </location>
</feature>
<sequence length="622" mass="68617">MTATADKIQRNWLLAAVFVLAGAAFAAYANVWPDSPVVDDRFFVGEDRFSGIGDIPGFFTEDLWAGSGVTSGHYRPVLLLSIWLDWKLHGASLEGYRLTNILLHVLVTLTVFGWVLHVLRTFHGNGANPVWCAFLAALVFAVHPVHGEVVNSVFNRSSMLVALSGVAGLWWLFARVRHQPFLAWAGMACAYFVAMLSKESAVVLPGIAAIYLFVLTDGNWRARLRASLPVLCLLVPLALYFWLRMQALTDAGPVDVGPVDAGLADTGLADGGLADAGPARVESDGEDRPSPQILNLLQLPTWNIVLRAASVWADSLRLVLWPHPLTLEHAAQSRGYQWLAFVLQAALVFVALAASVRRRFGLLLGLAFFYLAFLPASRLVGAPGEQPHLVERYLYFPSVGLTLLLALALGFVERRLRPGAAGIPVLIAVLALTPVCWARNSEWVDEVTLYESEYHKNSRSPRTLQLLTAALLPAGNHQRVVEICDRHEAAQRVNGKYSNQCAIAYALSGQVARAERAFINATLNNKGKALAHANLARFYLRNGRQDDARTQLEAAIEAEREPARIAFREGELRVLLQRGDRARMIEARKWFEEALRLDPYMTDALRWKRTLDKELGSAPAAD</sequence>
<evidence type="ECO:0008006" key="6">
    <source>
        <dbReference type="Google" id="ProtNLM"/>
    </source>
</evidence>
<feature type="transmembrane region" description="Helical" evidence="3">
    <location>
        <begin position="101"/>
        <end position="119"/>
    </location>
</feature>
<evidence type="ECO:0000256" key="1">
    <source>
        <dbReference type="ARBA" id="ARBA00022737"/>
    </source>
</evidence>
<dbReference type="Gene3D" id="1.25.40.10">
    <property type="entry name" value="Tetratricopeptide repeat domain"/>
    <property type="match status" value="1"/>
</dbReference>
<keyword evidence="2" id="KW-0802">TPR repeat</keyword>
<dbReference type="RefSeq" id="WP_354693770.1">
    <property type="nucleotide sequence ID" value="NZ_JAZHOG010000001.1"/>
</dbReference>
<feature type="transmembrane region" description="Helical" evidence="3">
    <location>
        <begin position="338"/>
        <end position="356"/>
    </location>
</feature>
<feature type="transmembrane region" description="Helical" evidence="3">
    <location>
        <begin position="181"/>
        <end position="214"/>
    </location>
</feature>
<gene>
    <name evidence="4" type="ORF">V3330_02330</name>
</gene>
<dbReference type="PANTHER" id="PTHR44227:SF3">
    <property type="entry name" value="PROTEIN O-MANNOSYL-TRANSFERASE TMTC4"/>
    <property type="match status" value="1"/>
</dbReference>
<keyword evidence="1" id="KW-0677">Repeat</keyword>
<keyword evidence="5" id="KW-1185">Reference proteome</keyword>
<dbReference type="EMBL" id="JAZHOG010000001">
    <property type="protein sequence ID" value="MEJ8566451.1"/>
    <property type="molecule type" value="Genomic_DNA"/>
</dbReference>
<proteinExistence type="predicted"/>
<keyword evidence="3" id="KW-0812">Transmembrane</keyword>
<feature type="transmembrane region" description="Helical" evidence="3">
    <location>
        <begin position="393"/>
        <end position="412"/>
    </location>
</feature>
<dbReference type="PANTHER" id="PTHR44227">
    <property type="match status" value="1"/>
</dbReference>
<accession>A0AAW9RF79</accession>
<feature type="transmembrane region" description="Helical" evidence="3">
    <location>
        <begin position="362"/>
        <end position="381"/>
    </location>
</feature>
<comment type="caution">
    <text evidence="4">The sequence shown here is derived from an EMBL/GenBank/DDBJ whole genome shotgun (WGS) entry which is preliminary data.</text>
</comment>
<feature type="transmembrane region" description="Helical" evidence="3">
    <location>
        <begin position="226"/>
        <end position="243"/>
    </location>
</feature>
<name>A0AAW9RF79_9GAMM</name>
<evidence type="ECO:0000313" key="4">
    <source>
        <dbReference type="EMBL" id="MEJ8566451.1"/>
    </source>
</evidence>
<keyword evidence="3" id="KW-0472">Membrane</keyword>
<evidence type="ECO:0000313" key="5">
    <source>
        <dbReference type="Proteomes" id="UP001359886"/>
    </source>
</evidence>
<dbReference type="InterPro" id="IPR052346">
    <property type="entry name" value="O-mannosyl-transferase_TMTC"/>
</dbReference>
<keyword evidence="3" id="KW-1133">Transmembrane helix</keyword>
<feature type="transmembrane region" description="Helical" evidence="3">
    <location>
        <begin position="126"/>
        <end position="145"/>
    </location>
</feature>
<protein>
    <recommendedName>
        <fullName evidence="6">Glycosyltransferase RgtA/B/C/D-like domain-containing protein</fullName>
    </recommendedName>
</protein>
<dbReference type="Proteomes" id="UP001359886">
    <property type="component" value="Unassembled WGS sequence"/>
</dbReference>
<evidence type="ECO:0000256" key="3">
    <source>
        <dbReference type="SAM" id="Phobius"/>
    </source>
</evidence>
<dbReference type="InterPro" id="IPR011990">
    <property type="entry name" value="TPR-like_helical_dom_sf"/>
</dbReference>